<feature type="transmembrane region" description="Helical" evidence="5">
    <location>
        <begin position="156"/>
        <end position="177"/>
    </location>
</feature>
<dbReference type="Pfam" id="PF02518">
    <property type="entry name" value="HATPase_c"/>
    <property type="match status" value="1"/>
</dbReference>
<reference evidence="10" key="1">
    <citation type="journal article" date="2014" name="Int. J. Syst. Evol. Microbiol.">
        <title>Complete genome sequence of Corynebacterium casei LMG S-19264T (=DSM 44701T), isolated from a smear-ripened cheese.</title>
        <authorList>
            <consortium name="US DOE Joint Genome Institute (JGI-PGF)"/>
            <person name="Walter F."/>
            <person name="Albersmeier A."/>
            <person name="Kalinowski J."/>
            <person name="Ruckert C."/>
        </authorList>
    </citation>
    <scope>NUCLEOTIDE SEQUENCE</scope>
    <source>
        <strain evidence="10">KCTC 42731</strain>
    </source>
</reference>
<feature type="transmembrane region" description="Helical" evidence="5">
    <location>
        <begin position="41"/>
        <end position="63"/>
    </location>
</feature>
<dbReference type="InterPro" id="IPR005467">
    <property type="entry name" value="His_kinase_dom"/>
</dbReference>
<dbReference type="PROSITE" id="PS50109">
    <property type="entry name" value="HIS_KIN"/>
    <property type="match status" value="1"/>
</dbReference>
<dbReference type="AlphaFoldDB" id="A0A919BDP2"/>
<feature type="domain" description="Response regulatory" evidence="7">
    <location>
        <begin position="1056"/>
        <end position="1168"/>
    </location>
</feature>
<dbReference type="EMBL" id="BNCK01000001">
    <property type="protein sequence ID" value="GHF81666.1"/>
    <property type="molecule type" value="Genomic_DNA"/>
</dbReference>
<dbReference type="PANTHER" id="PTHR43065:SF49">
    <property type="entry name" value="HISTIDINE KINASE"/>
    <property type="match status" value="1"/>
</dbReference>
<evidence type="ECO:0000256" key="5">
    <source>
        <dbReference type="SAM" id="Phobius"/>
    </source>
</evidence>
<dbReference type="SMART" id="SM00086">
    <property type="entry name" value="PAC"/>
    <property type="match status" value="3"/>
</dbReference>
<evidence type="ECO:0000259" key="7">
    <source>
        <dbReference type="PROSITE" id="PS50110"/>
    </source>
</evidence>
<feature type="domain" description="PAC" evidence="9">
    <location>
        <begin position="334"/>
        <end position="388"/>
    </location>
</feature>
<dbReference type="GO" id="GO:0000155">
    <property type="term" value="F:phosphorelay sensor kinase activity"/>
    <property type="evidence" value="ECO:0007669"/>
    <property type="project" value="InterPro"/>
</dbReference>
<feature type="transmembrane region" description="Helical" evidence="5">
    <location>
        <begin position="131"/>
        <end position="150"/>
    </location>
</feature>
<feature type="domain" description="PAS" evidence="8">
    <location>
        <begin position="260"/>
        <end position="334"/>
    </location>
</feature>
<accession>A0A919BDP2</accession>
<dbReference type="SMART" id="SM00387">
    <property type="entry name" value="HATPase_c"/>
    <property type="match status" value="1"/>
</dbReference>
<dbReference type="InterPro" id="IPR011006">
    <property type="entry name" value="CheY-like_superfamily"/>
</dbReference>
<feature type="domain" description="PAS" evidence="8">
    <location>
        <begin position="538"/>
        <end position="616"/>
    </location>
</feature>
<sequence length="1177" mass="131470">MAENNAIPLTERFNTPAISLIANSIGNRNIAPTITLENASFYSGVFFGLMAILSLLNLFFSLILRMRSHLYLSLALYNTAIAYGLYNGTAVAWVPSALVNNVILIFIIHVAFAFIALYLFCSAFLTKQNSLFSNAMKYTAIAFWALTFLLQASDSIHLSLTFAAIGAFTFTALCLFWSVQALQRHKSQAILLIAGLSFLLIGLLIELNENLLILSTTLPDVFNIQNSILLMALLLTSSAIIRIKEQQLSSLNKRKIDQQADQQFSQIFEQSHQMQFILATDQKVLAVNQAVEQFTQKKRQQIINNPFCNSFATLRENLDKEQLEEKFNQALTGEQTELDVVAFTGQSLLRDLEIVFQPILNDSGDVVNIMVRVHDITQQTQAFNAIQDIVVGVASLSTDNFFKHLVHEVSRIYKTKYVLISLLNETKPATATTIVLSENKIVIPNITYAIKDTPSEQLLSKHICHYNDDMEHLFPNDNWIKINKIRSYIGVNIKDIEGNVIGFLSVLDDKPMTEESYFIEVLDIFASRIASEIRQQSAQNELKLALDRLDFHITNTPLGVIEWDANFEIINWNKAAEAIFGFKQSDFVGKDPITVLVPEESIPEIMRLTEELVTKQASQYNLNKNLTKSGHNILCEWYNTPLLDEDNNVIGIASLVNDVTAEHEALNALYQKENEQREVFNSLLDAIFILGANGEILIVNNAASSLFDHPSEKLIGSAFVQLLVDEDKNWLQEFIQKVSIDGMLEHPAVEKESLMINRVGDTIPIHLSITYLKASSSSSQRFVCTCRDLTIFKQQQETIKQTQKMEALGNLTGGIAHDFNNLLGIINGYGELLSSNLTENDKLNKYAQQIRKASARGAKLTQKLLSFARKNTIESKVVNINEILTDEFEMLQKTITPRIDLTYQLDDALPATKLDKEEFEDCVLNLSINAMHAIEKQGEITISTQLRPLDTHSSESIKLPPGNYIAVAIKDTGKGMDKQTLQRATDPFFSTKGESGTGLGLSQVYGFVERSNGRLLIESEVNKGTTVTMIFPVTTEQVSEPIKGKKISLQSDLQGKVLVVDDEPALAELAKTMLETAGYIVEAVHSAADALQAIDVYDFDLVVCDIIMPNMDGVTLAHQVKQKHPELPFLFVSGYHEYNAEQIQALSAPVVNKPYTNEELIEHVSQLTIKLGQSALS</sequence>
<reference evidence="10" key="2">
    <citation type="submission" date="2020-09" db="EMBL/GenBank/DDBJ databases">
        <authorList>
            <person name="Sun Q."/>
            <person name="Kim S."/>
        </authorList>
    </citation>
    <scope>NUCLEOTIDE SEQUENCE</scope>
    <source>
        <strain evidence="10">KCTC 42731</strain>
    </source>
</reference>
<dbReference type="CDD" id="cd00082">
    <property type="entry name" value="HisKA"/>
    <property type="match status" value="1"/>
</dbReference>
<dbReference type="PROSITE" id="PS50110">
    <property type="entry name" value="RESPONSE_REGULATORY"/>
    <property type="match status" value="1"/>
</dbReference>
<evidence type="ECO:0000256" key="4">
    <source>
        <dbReference type="PROSITE-ProRule" id="PRU00169"/>
    </source>
</evidence>
<dbReference type="PRINTS" id="PR00344">
    <property type="entry name" value="BCTRLSENSOR"/>
</dbReference>
<keyword evidence="11" id="KW-1185">Reference proteome</keyword>
<evidence type="ECO:0000256" key="1">
    <source>
        <dbReference type="ARBA" id="ARBA00000085"/>
    </source>
</evidence>
<comment type="catalytic activity">
    <reaction evidence="1">
        <text>ATP + protein L-histidine = ADP + protein N-phospho-L-histidine.</text>
        <dbReference type="EC" id="2.7.13.3"/>
    </reaction>
</comment>
<dbReference type="SUPFAM" id="SSF52172">
    <property type="entry name" value="CheY-like"/>
    <property type="match status" value="1"/>
</dbReference>
<dbReference type="Gene3D" id="3.30.450.40">
    <property type="match status" value="1"/>
</dbReference>
<keyword evidence="5" id="KW-1133">Transmembrane helix</keyword>
<dbReference type="SMART" id="SM00388">
    <property type="entry name" value="HisKA"/>
    <property type="match status" value="1"/>
</dbReference>
<dbReference type="SMART" id="SM00091">
    <property type="entry name" value="PAS"/>
    <property type="match status" value="3"/>
</dbReference>
<dbReference type="Pfam" id="PF07695">
    <property type="entry name" value="7TMR-DISM_7TM"/>
    <property type="match status" value="1"/>
</dbReference>
<feature type="transmembrane region" description="Helical" evidence="5">
    <location>
        <begin position="70"/>
        <end position="86"/>
    </location>
</feature>
<dbReference type="InterPro" id="IPR001610">
    <property type="entry name" value="PAC"/>
</dbReference>
<dbReference type="InterPro" id="IPR011623">
    <property type="entry name" value="7TMR_DISM_rcpt_extracell_dom1"/>
</dbReference>
<gene>
    <name evidence="10" type="ORF">GCM10017161_06410</name>
</gene>
<dbReference type="InterPro" id="IPR035965">
    <property type="entry name" value="PAS-like_dom_sf"/>
</dbReference>
<feature type="domain" description="PAC" evidence="9">
    <location>
        <begin position="616"/>
        <end position="671"/>
    </location>
</feature>
<dbReference type="PROSITE" id="PS50113">
    <property type="entry name" value="PAC"/>
    <property type="match status" value="2"/>
</dbReference>
<dbReference type="InterPro" id="IPR036097">
    <property type="entry name" value="HisK_dim/P_sf"/>
</dbReference>
<dbReference type="InterPro" id="IPR029016">
    <property type="entry name" value="GAF-like_dom_sf"/>
</dbReference>
<dbReference type="Pfam" id="PF00072">
    <property type="entry name" value="Response_reg"/>
    <property type="match status" value="1"/>
</dbReference>
<evidence type="ECO:0000256" key="3">
    <source>
        <dbReference type="ARBA" id="ARBA00022553"/>
    </source>
</evidence>
<feature type="domain" description="PAS" evidence="8">
    <location>
        <begin position="672"/>
        <end position="742"/>
    </location>
</feature>
<dbReference type="InterPro" id="IPR003594">
    <property type="entry name" value="HATPase_dom"/>
</dbReference>
<dbReference type="InterPro" id="IPR036890">
    <property type="entry name" value="HATPase_C_sf"/>
</dbReference>
<dbReference type="PANTHER" id="PTHR43065">
    <property type="entry name" value="SENSOR HISTIDINE KINASE"/>
    <property type="match status" value="1"/>
</dbReference>
<feature type="transmembrane region" description="Helical" evidence="5">
    <location>
        <begin position="189"/>
        <end position="207"/>
    </location>
</feature>
<evidence type="ECO:0000259" key="6">
    <source>
        <dbReference type="PROSITE" id="PS50109"/>
    </source>
</evidence>
<protein>
    <recommendedName>
        <fullName evidence="2">histidine kinase</fullName>
        <ecNumber evidence="2">2.7.13.3</ecNumber>
    </recommendedName>
</protein>
<organism evidence="10 11">
    <name type="scientific">Thalassotalea marina</name>
    <dbReference type="NCBI Taxonomy" id="1673741"/>
    <lineage>
        <taxon>Bacteria</taxon>
        <taxon>Pseudomonadati</taxon>
        <taxon>Pseudomonadota</taxon>
        <taxon>Gammaproteobacteria</taxon>
        <taxon>Alteromonadales</taxon>
        <taxon>Colwelliaceae</taxon>
        <taxon>Thalassotalea</taxon>
    </lineage>
</organism>
<evidence type="ECO:0000259" key="9">
    <source>
        <dbReference type="PROSITE" id="PS50113"/>
    </source>
</evidence>
<dbReference type="EC" id="2.7.13.3" evidence="2"/>
<feature type="modified residue" description="4-aspartylphosphate" evidence="4">
    <location>
        <position position="1105"/>
    </location>
</feature>
<comment type="caution">
    <text evidence="10">The sequence shown here is derived from an EMBL/GenBank/DDBJ whole genome shotgun (WGS) entry which is preliminary data.</text>
</comment>
<dbReference type="InterPro" id="IPR013656">
    <property type="entry name" value="PAS_4"/>
</dbReference>
<evidence type="ECO:0000259" key="8">
    <source>
        <dbReference type="PROSITE" id="PS50112"/>
    </source>
</evidence>
<dbReference type="SUPFAM" id="SSF47384">
    <property type="entry name" value="Homodimeric domain of signal transducing histidine kinase"/>
    <property type="match status" value="1"/>
</dbReference>
<dbReference type="Gene3D" id="3.40.50.2300">
    <property type="match status" value="1"/>
</dbReference>
<dbReference type="InterPro" id="IPR004358">
    <property type="entry name" value="Sig_transdc_His_kin-like_C"/>
</dbReference>
<keyword evidence="3 4" id="KW-0597">Phosphoprotein</keyword>
<dbReference type="CDD" id="cd00156">
    <property type="entry name" value="REC"/>
    <property type="match status" value="1"/>
</dbReference>
<keyword evidence="5" id="KW-0812">Transmembrane</keyword>
<dbReference type="Pfam" id="PF24820">
    <property type="entry name" value="Diguanyl_cycl_sensor"/>
    <property type="match status" value="1"/>
</dbReference>
<dbReference type="PROSITE" id="PS50112">
    <property type="entry name" value="PAS"/>
    <property type="match status" value="3"/>
</dbReference>
<feature type="domain" description="Histidine kinase" evidence="6">
    <location>
        <begin position="814"/>
        <end position="1035"/>
    </location>
</feature>
<dbReference type="Gene3D" id="1.10.287.130">
    <property type="match status" value="1"/>
</dbReference>
<dbReference type="Proteomes" id="UP000623842">
    <property type="component" value="Unassembled WGS sequence"/>
</dbReference>
<dbReference type="NCBIfam" id="TIGR00229">
    <property type="entry name" value="sensory_box"/>
    <property type="match status" value="3"/>
</dbReference>
<dbReference type="CDD" id="cd00130">
    <property type="entry name" value="PAS"/>
    <property type="match status" value="2"/>
</dbReference>
<dbReference type="InterPro" id="IPR059127">
    <property type="entry name" value="Diguanyl_cycl_sensor_dom"/>
</dbReference>
<feature type="transmembrane region" description="Helical" evidence="5">
    <location>
        <begin position="98"/>
        <end position="119"/>
    </location>
</feature>
<dbReference type="InterPro" id="IPR001789">
    <property type="entry name" value="Sig_transdc_resp-reg_receiver"/>
</dbReference>
<dbReference type="SUPFAM" id="SSF55785">
    <property type="entry name" value="PYP-like sensor domain (PAS domain)"/>
    <property type="match status" value="3"/>
</dbReference>
<dbReference type="InterPro" id="IPR000014">
    <property type="entry name" value="PAS"/>
</dbReference>
<dbReference type="InterPro" id="IPR000700">
    <property type="entry name" value="PAS-assoc_C"/>
</dbReference>
<dbReference type="Pfam" id="PF08448">
    <property type="entry name" value="PAS_4"/>
    <property type="match status" value="2"/>
</dbReference>
<evidence type="ECO:0000313" key="11">
    <source>
        <dbReference type="Proteomes" id="UP000623842"/>
    </source>
</evidence>
<keyword evidence="5" id="KW-0472">Membrane</keyword>
<dbReference type="SUPFAM" id="SSF55874">
    <property type="entry name" value="ATPase domain of HSP90 chaperone/DNA topoisomerase II/histidine kinase"/>
    <property type="match status" value="1"/>
</dbReference>
<dbReference type="SUPFAM" id="SSF55781">
    <property type="entry name" value="GAF domain-like"/>
    <property type="match status" value="1"/>
</dbReference>
<dbReference type="Gene3D" id="3.30.450.20">
    <property type="entry name" value="PAS domain"/>
    <property type="match status" value="3"/>
</dbReference>
<dbReference type="SMART" id="SM00448">
    <property type="entry name" value="REC"/>
    <property type="match status" value="1"/>
</dbReference>
<dbReference type="InterPro" id="IPR003661">
    <property type="entry name" value="HisK_dim/P_dom"/>
</dbReference>
<dbReference type="Gene3D" id="3.30.565.10">
    <property type="entry name" value="Histidine kinase-like ATPase, C-terminal domain"/>
    <property type="match status" value="1"/>
</dbReference>
<evidence type="ECO:0000313" key="10">
    <source>
        <dbReference type="EMBL" id="GHF81666.1"/>
    </source>
</evidence>
<name>A0A919BDP2_9GAMM</name>
<evidence type="ECO:0000256" key="2">
    <source>
        <dbReference type="ARBA" id="ARBA00012438"/>
    </source>
</evidence>
<proteinExistence type="predicted"/>
<dbReference type="Pfam" id="PF00512">
    <property type="entry name" value="HisKA"/>
    <property type="match status" value="1"/>
</dbReference>